<keyword evidence="1" id="KW-0614">Plasmid</keyword>
<dbReference type="Proteomes" id="UP000217895">
    <property type="component" value="Plasmid Plasmid2 dna"/>
</dbReference>
<sequence>MLWAVSKTWQNARQGNRSMARPINPKCLECSAYSVEWARVEHGPNGDGCWVEEENRCEKLRWQYQNRAEQNAKRRLEYRLRQQAKQTVAQVSFPVAQRPTPIRIIFSEEPDNFKKNVTLVHAIEFQLWVGTECYTKREPIACWGMRGDEVAKLMEEILTEFTAQYSATLNQGKHFKKFVTIHKHIRECKINHPWSLQHG</sequence>
<geneLocation type="plasmid" evidence="1">
    <name>plasmid2</name>
</geneLocation>
<evidence type="ECO:0000313" key="1">
    <source>
        <dbReference type="EMBL" id="BAY59640.1"/>
    </source>
</evidence>
<name>A0A1Z4JSI2_LEPBY</name>
<evidence type="ECO:0000313" key="2">
    <source>
        <dbReference type="Proteomes" id="UP000217895"/>
    </source>
</evidence>
<gene>
    <name evidence="1" type="ORF">NIES2135_65170</name>
</gene>
<keyword evidence="2" id="KW-1185">Reference proteome</keyword>
<organism evidence="1 2">
    <name type="scientific">Leptolyngbya boryana NIES-2135</name>
    <dbReference type="NCBI Taxonomy" id="1973484"/>
    <lineage>
        <taxon>Bacteria</taxon>
        <taxon>Bacillati</taxon>
        <taxon>Cyanobacteriota</taxon>
        <taxon>Cyanophyceae</taxon>
        <taxon>Leptolyngbyales</taxon>
        <taxon>Leptolyngbyaceae</taxon>
        <taxon>Leptolyngbya group</taxon>
        <taxon>Leptolyngbya</taxon>
    </lineage>
</organism>
<dbReference type="EMBL" id="AP018205">
    <property type="protein sequence ID" value="BAY59640.1"/>
    <property type="molecule type" value="Genomic_DNA"/>
</dbReference>
<proteinExistence type="predicted"/>
<protein>
    <submittedName>
        <fullName evidence="1">Uncharacterized protein</fullName>
    </submittedName>
</protein>
<reference evidence="1 2" key="1">
    <citation type="submission" date="2017-06" db="EMBL/GenBank/DDBJ databases">
        <title>Genome sequencing of cyanobaciteial culture collection at National Institute for Environmental Studies (NIES).</title>
        <authorList>
            <person name="Hirose Y."/>
            <person name="Shimura Y."/>
            <person name="Fujisawa T."/>
            <person name="Nakamura Y."/>
            <person name="Kawachi M."/>
        </authorList>
    </citation>
    <scope>NUCLEOTIDE SEQUENCE [LARGE SCALE GENOMIC DNA]</scope>
    <source>
        <strain evidence="1 2">NIES-2135</strain>
        <plasmid evidence="2">Plasmid Plasmid2 dna</plasmid>
    </source>
</reference>
<dbReference type="AlphaFoldDB" id="A0A1Z4JSI2"/>
<accession>A0A1Z4JSI2</accession>